<dbReference type="Pfam" id="PF01389">
    <property type="entry name" value="OmpA_membrane"/>
    <property type="match status" value="1"/>
</dbReference>
<evidence type="ECO:0000256" key="2">
    <source>
        <dbReference type="ARBA" id="ARBA00005710"/>
    </source>
</evidence>
<dbReference type="InterPro" id="IPR006664">
    <property type="entry name" value="OMP_bac"/>
</dbReference>
<evidence type="ECO:0000256" key="4">
    <source>
        <dbReference type="ARBA" id="ARBA00022452"/>
    </source>
</evidence>
<feature type="chain" id="PRO_5046370299" evidence="12">
    <location>
        <begin position="26"/>
        <end position="356"/>
    </location>
</feature>
<feature type="signal peptide" evidence="12">
    <location>
        <begin position="1"/>
        <end position="25"/>
    </location>
</feature>
<feature type="domain" description="OmpA-like" evidence="13">
    <location>
        <begin position="223"/>
        <end position="340"/>
    </location>
</feature>
<dbReference type="RefSeq" id="WP_261892632.1">
    <property type="nucleotide sequence ID" value="NZ_AP024895.1"/>
</dbReference>
<dbReference type="Gene3D" id="3.30.1330.60">
    <property type="entry name" value="OmpA-like domain"/>
    <property type="match status" value="1"/>
</dbReference>
<evidence type="ECO:0000313" key="14">
    <source>
        <dbReference type="EMBL" id="WPC72841.1"/>
    </source>
</evidence>
<keyword evidence="12" id="KW-0732">Signal</keyword>
<dbReference type="InterPro" id="IPR000498">
    <property type="entry name" value="OmpA-like_TM_dom"/>
</dbReference>
<evidence type="ECO:0000256" key="9">
    <source>
        <dbReference type="ARBA" id="ARBA00023237"/>
    </source>
</evidence>
<evidence type="ECO:0000256" key="8">
    <source>
        <dbReference type="ARBA" id="ARBA00023136"/>
    </source>
</evidence>
<keyword evidence="6" id="KW-0406">Ion transport</keyword>
<evidence type="ECO:0000256" key="7">
    <source>
        <dbReference type="ARBA" id="ARBA00023114"/>
    </source>
</evidence>
<evidence type="ECO:0000256" key="5">
    <source>
        <dbReference type="ARBA" id="ARBA00022692"/>
    </source>
</evidence>
<dbReference type="Proteomes" id="UP001304071">
    <property type="component" value="Chromosome 1"/>
</dbReference>
<evidence type="ECO:0000256" key="10">
    <source>
        <dbReference type="PROSITE-ProRule" id="PRU00473"/>
    </source>
</evidence>
<dbReference type="InterPro" id="IPR036737">
    <property type="entry name" value="OmpA-like_sf"/>
</dbReference>
<keyword evidence="8 10" id="KW-0472">Membrane</keyword>
<protein>
    <submittedName>
        <fullName evidence="14">OmpA family protein</fullName>
    </submittedName>
</protein>
<dbReference type="SUPFAM" id="SSF56925">
    <property type="entry name" value="OMPA-like"/>
    <property type="match status" value="1"/>
</dbReference>
<dbReference type="InterPro" id="IPR006665">
    <property type="entry name" value="OmpA-like"/>
</dbReference>
<evidence type="ECO:0000256" key="3">
    <source>
        <dbReference type="ARBA" id="ARBA00022448"/>
    </source>
</evidence>
<keyword evidence="7" id="KW-0626">Porin</keyword>
<evidence type="ECO:0000256" key="12">
    <source>
        <dbReference type="SAM" id="SignalP"/>
    </source>
</evidence>
<name>A0ABZ0QBB5_9VIBR</name>
<dbReference type="SUPFAM" id="SSF103088">
    <property type="entry name" value="OmpA-like"/>
    <property type="match status" value="1"/>
</dbReference>
<dbReference type="CDD" id="cd07185">
    <property type="entry name" value="OmpA_C-like"/>
    <property type="match status" value="1"/>
</dbReference>
<proteinExistence type="inferred from homology"/>
<keyword evidence="4" id="KW-1134">Transmembrane beta strand</keyword>
<evidence type="ECO:0000256" key="11">
    <source>
        <dbReference type="SAM" id="MobiDB-lite"/>
    </source>
</evidence>
<comment type="subcellular location">
    <subcellularLocation>
        <location evidence="1">Cell outer membrane</location>
        <topology evidence="1">Multi-pass membrane protein</topology>
    </subcellularLocation>
</comment>
<dbReference type="PRINTS" id="PR01021">
    <property type="entry name" value="OMPADOMAIN"/>
</dbReference>
<sequence length="356" mass="38589">MKTKFAFTLLASLIGGSLLAQSAFADVYVGGRAGYSFLDDACHQTSDCDDDSGAAGLFMGYQANDWLGVELGADWLGDQGINYMKNGSLHHADHNLSAISLAPKFSYPINQDVDLFAKVGAAYMQYGNANDVVPTGAVGAEYHISKKWDARVSYQRYQNMDDGVFDGMDTNLVSVGFSYKLGQSEPEVQPIAQTEPAPVQEVQPEPQVAPEPAPEPVPQTKWVVKEHGLKNNQGLFELNSAKLTEGGKEAFQPLIATLLKYPEAQATITGYTDSTGSKDYNLQLSKKRAQAVADYLVENGVNPDKLTVDGLGEKDPIATNKTLDGRKQNRRVEITIPQFKYKVKETVTPAATPAAV</sequence>
<keyword evidence="9" id="KW-0998">Cell outer membrane</keyword>
<reference evidence="14 15" key="1">
    <citation type="submission" date="2023-11" db="EMBL/GenBank/DDBJ databases">
        <title>Plant-associative lifestyle of Vibrio porteresiae and its evolutionary dynamics.</title>
        <authorList>
            <person name="Rameshkumar N."/>
            <person name="Kirti K."/>
        </authorList>
    </citation>
    <scope>NUCLEOTIDE SEQUENCE [LARGE SCALE GENOMIC DNA]</scope>
    <source>
        <strain evidence="14 15">MSSRF30</strain>
    </source>
</reference>
<dbReference type="PROSITE" id="PS51123">
    <property type="entry name" value="OMPA_2"/>
    <property type="match status" value="1"/>
</dbReference>
<accession>A0ABZ0QBB5</accession>
<feature type="compositionally biased region" description="Low complexity" evidence="11">
    <location>
        <begin position="195"/>
        <end position="206"/>
    </location>
</feature>
<comment type="similarity">
    <text evidence="2">Belongs to the outer membrane OOP (TC 1.B.6) superfamily. OmpA family.</text>
</comment>
<keyword evidence="5" id="KW-0812">Transmembrane</keyword>
<keyword evidence="15" id="KW-1185">Reference proteome</keyword>
<evidence type="ECO:0000313" key="15">
    <source>
        <dbReference type="Proteomes" id="UP001304071"/>
    </source>
</evidence>
<evidence type="ECO:0000256" key="1">
    <source>
        <dbReference type="ARBA" id="ARBA00004571"/>
    </source>
</evidence>
<dbReference type="Gene3D" id="2.40.160.20">
    <property type="match status" value="1"/>
</dbReference>
<keyword evidence="3" id="KW-0813">Transport</keyword>
<dbReference type="InterPro" id="IPR011250">
    <property type="entry name" value="OMP/PagP_B-barrel"/>
</dbReference>
<evidence type="ECO:0000259" key="13">
    <source>
        <dbReference type="PROSITE" id="PS51123"/>
    </source>
</evidence>
<dbReference type="PANTHER" id="PTHR30329:SF21">
    <property type="entry name" value="LIPOPROTEIN YIAD-RELATED"/>
    <property type="match status" value="1"/>
</dbReference>
<dbReference type="EMBL" id="CP138203">
    <property type="protein sequence ID" value="WPC72841.1"/>
    <property type="molecule type" value="Genomic_DNA"/>
</dbReference>
<dbReference type="Pfam" id="PF00691">
    <property type="entry name" value="OmpA"/>
    <property type="match status" value="1"/>
</dbReference>
<feature type="region of interest" description="Disordered" evidence="11">
    <location>
        <begin position="194"/>
        <end position="215"/>
    </location>
</feature>
<dbReference type="InterPro" id="IPR050330">
    <property type="entry name" value="Bact_OuterMem_StrucFunc"/>
</dbReference>
<organism evidence="14 15">
    <name type="scientific">Vibrio porteresiae DSM 19223</name>
    <dbReference type="NCBI Taxonomy" id="1123496"/>
    <lineage>
        <taxon>Bacteria</taxon>
        <taxon>Pseudomonadati</taxon>
        <taxon>Pseudomonadota</taxon>
        <taxon>Gammaproteobacteria</taxon>
        <taxon>Vibrionales</taxon>
        <taxon>Vibrionaceae</taxon>
        <taxon>Vibrio</taxon>
    </lineage>
</organism>
<evidence type="ECO:0000256" key="6">
    <source>
        <dbReference type="ARBA" id="ARBA00023065"/>
    </source>
</evidence>
<gene>
    <name evidence="14" type="ORF">R8Z52_11975</name>
</gene>
<dbReference type="PANTHER" id="PTHR30329">
    <property type="entry name" value="STATOR ELEMENT OF FLAGELLAR MOTOR COMPLEX"/>
    <property type="match status" value="1"/>
</dbReference>